<feature type="domain" description="Winged helix-turn-helix transcription repressor HrcA DNA-binding" evidence="7">
    <location>
        <begin position="2"/>
        <end position="71"/>
    </location>
</feature>
<comment type="caution">
    <text evidence="8">The sequence shown here is derived from an EMBL/GenBank/DDBJ whole genome shotgun (WGS) entry which is preliminary data.</text>
</comment>
<dbReference type="InterPro" id="IPR023120">
    <property type="entry name" value="WHTH_transcript_rep_HrcA_IDD"/>
</dbReference>
<accession>A0A928KYI2</accession>
<dbReference type="InterPro" id="IPR005104">
    <property type="entry name" value="WHTH_HrcA_DNA-bd"/>
</dbReference>
<evidence type="ECO:0000256" key="5">
    <source>
        <dbReference type="HAMAP-Rule" id="MF_00081"/>
    </source>
</evidence>
<dbReference type="HAMAP" id="MF_00081">
    <property type="entry name" value="HrcA"/>
    <property type="match status" value="1"/>
</dbReference>
<dbReference type="GO" id="GO:0045892">
    <property type="term" value="P:negative regulation of DNA-templated transcription"/>
    <property type="evidence" value="ECO:0007669"/>
    <property type="project" value="UniProtKB-UniRule"/>
</dbReference>
<gene>
    <name evidence="5 8" type="primary">hrcA</name>
    <name evidence="8" type="ORF">E7512_12945</name>
</gene>
<dbReference type="SUPFAM" id="SSF55781">
    <property type="entry name" value="GAF domain-like"/>
    <property type="match status" value="1"/>
</dbReference>
<reference evidence="8" key="1">
    <citation type="submission" date="2019-04" db="EMBL/GenBank/DDBJ databases">
        <title>Evolution of Biomass-Degrading Anaerobic Consortia Revealed by Metagenomics.</title>
        <authorList>
            <person name="Peng X."/>
        </authorList>
    </citation>
    <scope>NUCLEOTIDE SEQUENCE</scope>
    <source>
        <strain evidence="8">SIG551</strain>
    </source>
</reference>
<dbReference type="NCBIfam" id="TIGR00331">
    <property type="entry name" value="hrcA"/>
    <property type="match status" value="1"/>
</dbReference>
<dbReference type="InterPro" id="IPR029016">
    <property type="entry name" value="GAF-like_dom_sf"/>
</dbReference>
<dbReference type="PANTHER" id="PTHR34824">
    <property type="entry name" value="HEAT-INDUCIBLE TRANSCRIPTION REPRESSOR HRCA"/>
    <property type="match status" value="1"/>
</dbReference>
<evidence type="ECO:0000256" key="4">
    <source>
        <dbReference type="ARBA" id="ARBA00023163"/>
    </source>
</evidence>
<keyword evidence="2 5" id="KW-0805">Transcription regulation</keyword>
<evidence type="ECO:0000313" key="8">
    <source>
        <dbReference type="EMBL" id="MBE6834460.1"/>
    </source>
</evidence>
<dbReference type="Pfam" id="PF03444">
    <property type="entry name" value="WHD_HrcA"/>
    <property type="match status" value="1"/>
</dbReference>
<dbReference type="PIRSF" id="PIRSF005485">
    <property type="entry name" value="HrcA"/>
    <property type="match status" value="1"/>
</dbReference>
<comment type="similarity">
    <text evidence="5">Belongs to the HrcA family.</text>
</comment>
<keyword evidence="3 5" id="KW-0346">Stress response</keyword>
<evidence type="ECO:0000256" key="2">
    <source>
        <dbReference type="ARBA" id="ARBA00023015"/>
    </source>
</evidence>
<dbReference type="EMBL" id="SVNY01000007">
    <property type="protein sequence ID" value="MBE6834460.1"/>
    <property type="molecule type" value="Genomic_DNA"/>
</dbReference>
<dbReference type="PANTHER" id="PTHR34824:SF1">
    <property type="entry name" value="HEAT-INDUCIBLE TRANSCRIPTION REPRESSOR HRCA"/>
    <property type="match status" value="1"/>
</dbReference>
<evidence type="ECO:0000256" key="1">
    <source>
        <dbReference type="ARBA" id="ARBA00022491"/>
    </source>
</evidence>
<sequence>MELSDRKLKVLAAIVEAYVKTGEPVGSKALAADLGVSSATVRNEMADLAEIGLLEQPHTSAGRIPSQKGYRVYIDRVMSLKPVTQEEQRYLDGMLFSSAYDQQKLLEGVSHMLAGLTRFAAVSTAPSGKKADIRALQFVQTSRRTAMLILLTSAGTMKHQIFRCEFDLSPEILRVFFRVLNERLAGVPVAAVTPAYIQTLAASLGDLTVMMSSVLMALLEAAQESVEPEVRLNGQMNLLFHPEFERGNARRVMDFLERPQDLAELLLQPQKEVRVMIGDETRHPELRESSIIVAQYAIDGQRAGAIGIIGPTRMDYAGLIGKLDYLSHTVGRLLTELRQEE</sequence>
<dbReference type="RefSeq" id="WP_020074506.1">
    <property type="nucleotide sequence ID" value="NZ_JBKWRC010000003.1"/>
</dbReference>
<evidence type="ECO:0000259" key="7">
    <source>
        <dbReference type="Pfam" id="PF03444"/>
    </source>
</evidence>
<keyword evidence="1 5" id="KW-0678">Repressor</keyword>
<dbReference type="InterPro" id="IPR036390">
    <property type="entry name" value="WH_DNA-bd_sf"/>
</dbReference>
<keyword evidence="4 5" id="KW-0804">Transcription</keyword>
<evidence type="ECO:0000313" key="9">
    <source>
        <dbReference type="Proteomes" id="UP000754750"/>
    </source>
</evidence>
<organism evidence="8 9">
    <name type="scientific">Faecalispora sporosphaeroides</name>
    <dbReference type="NCBI Taxonomy" id="1549"/>
    <lineage>
        <taxon>Bacteria</taxon>
        <taxon>Bacillati</taxon>
        <taxon>Bacillota</taxon>
        <taxon>Clostridia</taxon>
        <taxon>Eubacteriales</taxon>
        <taxon>Oscillospiraceae</taxon>
        <taxon>Faecalispora</taxon>
    </lineage>
</organism>
<dbReference type="InterPro" id="IPR002571">
    <property type="entry name" value="HrcA"/>
</dbReference>
<dbReference type="InterPro" id="IPR036388">
    <property type="entry name" value="WH-like_DNA-bd_sf"/>
</dbReference>
<dbReference type="GO" id="GO:0003677">
    <property type="term" value="F:DNA binding"/>
    <property type="evidence" value="ECO:0007669"/>
    <property type="project" value="InterPro"/>
</dbReference>
<dbReference type="AlphaFoldDB" id="A0A928KYI2"/>
<proteinExistence type="inferred from homology"/>
<evidence type="ECO:0000256" key="3">
    <source>
        <dbReference type="ARBA" id="ARBA00023016"/>
    </source>
</evidence>
<dbReference type="Gene3D" id="3.30.390.60">
    <property type="entry name" value="Heat-inducible transcription repressor hrca homolog, domain 3"/>
    <property type="match status" value="1"/>
</dbReference>
<dbReference type="InterPro" id="IPR021153">
    <property type="entry name" value="HrcA_C"/>
</dbReference>
<dbReference type="Gene3D" id="1.10.10.10">
    <property type="entry name" value="Winged helix-like DNA-binding domain superfamily/Winged helix DNA-binding domain"/>
    <property type="match status" value="1"/>
</dbReference>
<dbReference type="Pfam" id="PF01628">
    <property type="entry name" value="HrcA"/>
    <property type="match status" value="1"/>
</dbReference>
<comment type="function">
    <text evidence="5">Negative regulator of class I heat shock genes (grpE-dnaK-dnaJ and groELS operons). Prevents heat-shock induction of these operons.</text>
</comment>
<feature type="domain" description="Heat-inducible transcription repressor HrcA C-terminal" evidence="6">
    <location>
        <begin position="104"/>
        <end position="320"/>
    </location>
</feature>
<evidence type="ECO:0000259" key="6">
    <source>
        <dbReference type="Pfam" id="PF01628"/>
    </source>
</evidence>
<name>A0A928KYI2_9FIRM</name>
<protein>
    <recommendedName>
        <fullName evidence="5">Heat-inducible transcription repressor HrcA</fullName>
    </recommendedName>
</protein>
<dbReference type="Proteomes" id="UP000754750">
    <property type="component" value="Unassembled WGS sequence"/>
</dbReference>
<dbReference type="SUPFAM" id="SSF46785">
    <property type="entry name" value="Winged helix' DNA-binding domain"/>
    <property type="match status" value="1"/>
</dbReference>
<dbReference type="Gene3D" id="3.30.450.40">
    <property type="match status" value="1"/>
</dbReference>